<dbReference type="Pfam" id="PF22788">
    <property type="entry name" value="COP9_hel_rpt"/>
    <property type="match status" value="1"/>
</dbReference>
<comment type="caution">
    <text evidence="3">The sequence shown here is derived from an EMBL/GenBank/DDBJ whole genome shotgun (WGS) entry which is preliminary data.</text>
</comment>
<dbReference type="AlphaFoldDB" id="A0A0W4ZS13"/>
<gene>
    <name evidence="3" type="ORF">T551_01221</name>
</gene>
<dbReference type="STRING" id="1408657.A0A0W4ZS13"/>
<dbReference type="VEuPathDB" id="FungiDB:T551_01221"/>
<keyword evidence="1" id="KW-0963">Cytoplasm</keyword>
<dbReference type="GO" id="GO:0006511">
    <property type="term" value="P:ubiquitin-dependent protein catabolic process"/>
    <property type="evidence" value="ECO:0007669"/>
    <property type="project" value="TreeGrafter"/>
</dbReference>
<dbReference type="GeneID" id="28939739"/>
<evidence type="ECO:0000313" key="3">
    <source>
        <dbReference type="EMBL" id="KTW31148.1"/>
    </source>
</evidence>
<dbReference type="Proteomes" id="UP000053447">
    <property type="component" value="Unassembled WGS sequence"/>
</dbReference>
<dbReference type="OrthoDB" id="29061at2759"/>
<keyword evidence="4" id="KW-1185">Reference proteome</keyword>
<name>A0A0W4ZS13_PNEJ7</name>
<accession>A0A0W4ZS13</accession>
<organism evidence="3 4">
    <name type="scientific">Pneumocystis jirovecii (strain RU7)</name>
    <name type="common">Human pneumocystis pneumonia agent</name>
    <dbReference type="NCBI Taxonomy" id="1408657"/>
    <lineage>
        <taxon>Eukaryota</taxon>
        <taxon>Fungi</taxon>
        <taxon>Dikarya</taxon>
        <taxon>Ascomycota</taxon>
        <taxon>Taphrinomycotina</taxon>
        <taxon>Pneumocystomycetes</taxon>
        <taxon>Pneumocystaceae</taxon>
        <taxon>Pneumocystis</taxon>
    </lineage>
</organism>
<reference evidence="4" key="1">
    <citation type="journal article" date="2016" name="Nat. Commun.">
        <title>Genome analysis of three Pneumocystis species reveals adaptation mechanisms to life exclusively in mammalian hosts.</title>
        <authorList>
            <person name="Ma L."/>
            <person name="Chen Z."/>
            <person name="Huang D.W."/>
            <person name="Kutty G."/>
            <person name="Ishihara M."/>
            <person name="Wang H."/>
            <person name="Abouelleil A."/>
            <person name="Bishop L."/>
            <person name="Davey E."/>
            <person name="Deng R."/>
            <person name="Deng X."/>
            <person name="Fan L."/>
            <person name="Fantoni G."/>
            <person name="Fitzgerald M."/>
            <person name="Gogineni E."/>
            <person name="Goldberg J.M."/>
            <person name="Handley G."/>
            <person name="Hu X."/>
            <person name="Huber C."/>
            <person name="Jiao X."/>
            <person name="Jones K."/>
            <person name="Levin J.Z."/>
            <person name="Liu Y."/>
            <person name="Macdonald P."/>
            <person name="Melnikov A."/>
            <person name="Raley C."/>
            <person name="Sassi M."/>
            <person name="Sherman B.T."/>
            <person name="Song X."/>
            <person name="Sykes S."/>
            <person name="Tran B."/>
            <person name="Walsh L."/>
            <person name="Xia Y."/>
            <person name="Yang J."/>
            <person name="Young S."/>
            <person name="Zeng Q."/>
            <person name="Zheng X."/>
            <person name="Stephens R."/>
            <person name="Nusbaum C."/>
            <person name="Birren B.W."/>
            <person name="Azadi P."/>
            <person name="Lempicki R.A."/>
            <person name="Cuomo C.A."/>
            <person name="Kovacs J.A."/>
        </authorList>
    </citation>
    <scope>NUCLEOTIDE SEQUENCE [LARGE SCALE GENOMIC DNA]</scope>
    <source>
        <strain evidence="4">RU7</strain>
    </source>
</reference>
<dbReference type="InterPro" id="IPR050756">
    <property type="entry name" value="CSN3"/>
</dbReference>
<dbReference type="EMBL" id="LFWA01000005">
    <property type="protein sequence ID" value="KTW31148.1"/>
    <property type="molecule type" value="Genomic_DNA"/>
</dbReference>
<evidence type="ECO:0000313" key="4">
    <source>
        <dbReference type="Proteomes" id="UP000053447"/>
    </source>
</evidence>
<evidence type="ECO:0000256" key="1">
    <source>
        <dbReference type="ARBA" id="ARBA00022490"/>
    </source>
</evidence>
<dbReference type="PANTHER" id="PTHR10758:SF1">
    <property type="entry name" value="COP9 SIGNALOSOME COMPLEX SUBUNIT 3"/>
    <property type="match status" value="1"/>
</dbReference>
<dbReference type="InterPro" id="IPR055089">
    <property type="entry name" value="COP9_N"/>
</dbReference>
<dbReference type="GO" id="GO:0008180">
    <property type="term" value="C:COP9 signalosome"/>
    <property type="evidence" value="ECO:0007669"/>
    <property type="project" value="TreeGrafter"/>
</dbReference>
<proteinExistence type="predicted"/>
<dbReference type="RefSeq" id="XP_018230138.1">
    <property type="nucleotide sequence ID" value="XM_018373484.1"/>
</dbReference>
<dbReference type="PANTHER" id="PTHR10758">
    <property type="entry name" value="26S PROTEASOME NON-ATPASE REGULATORY SUBUNIT 3/COP9 SIGNALOSOME COMPLEX SUBUNIT 3"/>
    <property type="match status" value="1"/>
</dbReference>
<evidence type="ECO:0000259" key="2">
    <source>
        <dbReference type="Pfam" id="PF22788"/>
    </source>
</evidence>
<sequence>MNDHDQDDDLISMIKVCTDATAIQNILIPYFKRSSNELLAKINQQDPLKTLDPELYSIGYLYILFARGQILGFDSILEDCVKFLSVFNVKMVSMFASVIFKQFLAWICDSANTTNRSFLAIDILCSTLKRYNDFGLTLTPIHAIFVKQCFVAKAYKEAQFLLDQDMEIFDKNNGITYLDHLLYHFYGAILYVKLKIFHRALHFLRIVISAPTLNTSAIQVNAYKKFVILSLIVNGKIEPVPHITDIVCIKSYKVFGKAYDIFAEAYEHQDHDEIKNLYFKYRDIFIKDKNNELIKYAIKFLSYHEIYRLRKIYTSLSIVDINRKIGPWNGISLESQDSYNLTEEFVLKMINEGKLNAFITNYESQKIVNFVDTVDNRKVQREILEAELKSVSAMMAKLIALNHSYGLNKMHLAFQSNISAQNTFYDNDTNSIGESSTFSKHS</sequence>
<protein>
    <recommendedName>
        <fullName evidence="2">COP9 signalosome complex subunit 3 N-terminal helical repeats domain-containing protein</fullName>
    </recommendedName>
</protein>
<feature type="domain" description="COP9 signalosome complex subunit 3 N-terminal helical repeats" evidence="2">
    <location>
        <begin position="34"/>
        <end position="245"/>
    </location>
</feature>